<dbReference type="CDD" id="cd00085">
    <property type="entry name" value="HNHc"/>
    <property type="match status" value="1"/>
</dbReference>
<dbReference type="RefSeq" id="WP_119330288.1">
    <property type="nucleotide sequence ID" value="NZ_JBHSJH010000001.1"/>
</dbReference>
<dbReference type="InterPro" id="IPR003615">
    <property type="entry name" value="HNH_nuc"/>
</dbReference>
<dbReference type="InterPro" id="IPR021961">
    <property type="entry name" value="McrB_DNA-bd"/>
</dbReference>
<accession>A0ABV9TB43</accession>
<feature type="domain" description="Type IV methyl-directed restriction enzyme EcoKMcrB subunit DNA-binding" evidence="1">
    <location>
        <begin position="10"/>
        <end position="188"/>
    </location>
</feature>
<name>A0ABV9TB43_9GAMM</name>
<protein>
    <submittedName>
        <fullName evidence="2">MrcB family domain-containing protein</fullName>
    </submittedName>
</protein>
<evidence type="ECO:0000313" key="2">
    <source>
        <dbReference type="EMBL" id="MFC4891997.1"/>
    </source>
</evidence>
<proteinExistence type="predicted"/>
<dbReference type="Gene3D" id="3.30.920.90">
    <property type="match status" value="1"/>
</dbReference>
<sequence>MSLNAALKILLEEYPKERSHDFKGNALADFIRNEIPVQVAESMELEARYQVEGSPGKGNWAAVPWVAVLDKFITDTVQDGYYVVYLVKEDFSGLYLSLNQGVTTVKKQYGSAAKDALEIRAKDFLARLGDVQGNYRKGRIDLACSQTSQLAKLYEFGSIVSLYYDAKSLPDDRQLKNDLVGMLHLYFSLFFKESSLFNEAEREDDEADLEFENLQKIRIHKRIERNKKLSGKVKKLKGYTCEACGFNFEKCYGDIGKGFIEAHHLTPLSSLKGERVALDPVNDFAVLCSNCHKMIHRSEFVSEIQEFRANYVVQKS</sequence>
<evidence type="ECO:0000259" key="1">
    <source>
        <dbReference type="Pfam" id="PF12102"/>
    </source>
</evidence>
<gene>
    <name evidence="2" type="ORF">ACFPDQ_02910</name>
</gene>
<dbReference type="EMBL" id="JBHSJH010000001">
    <property type="protein sequence ID" value="MFC4891997.1"/>
    <property type="molecule type" value="Genomic_DNA"/>
</dbReference>
<keyword evidence="3" id="KW-1185">Reference proteome</keyword>
<evidence type="ECO:0000313" key="3">
    <source>
        <dbReference type="Proteomes" id="UP001595926"/>
    </source>
</evidence>
<organism evidence="2 3">
    <name type="scientific">Pseudofrancisella aestuarii</name>
    <dbReference type="NCBI Taxonomy" id="2670347"/>
    <lineage>
        <taxon>Bacteria</taxon>
        <taxon>Pseudomonadati</taxon>
        <taxon>Pseudomonadota</taxon>
        <taxon>Gammaproteobacteria</taxon>
        <taxon>Thiotrichales</taxon>
        <taxon>Francisellaceae</taxon>
        <taxon>Pseudofrancisella</taxon>
    </lineage>
</organism>
<reference evidence="3" key="1">
    <citation type="journal article" date="2019" name="Int. J. Syst. Evol. Microbiol.">
        <title>The Global Catalogue of Microorganisms (GCM) 10K type strain sequencing project: providing services to taxonomists for standard genome sequencing and annotation.</title>
        <authorList>
            <consortium name="The Broad Institute Genomics Platform"/>
            <consortium name="The Broad Institute Genome Sequencing Center for Infectious Disease"/>
            <person name="Wu L."/>
            <person name="Ma J."/>
        </authorList>
    </citation>
    <scope>NUCLEOTIDE SEQUENCE [LARGE SCALE GENOMIC DNA]</scope>
    <source>
        <strain evidence="3">CGMCC 1.13718</strain>
    </source>
</reference>
<dbReference type="Pfam" id="PF12102">
    <property type="entry name" value="MrcB_N"/>
    <property type="match status" value="1"/>
</dbReference>
<comment type="caution">
    <text evidence="2">The sequence shown here is derived from an EMBL/GenBank/DDBJ whole genome shotgun (WGS) entry which is preliminary data.</text>
</comment>
<dbReference type="Proteomes" id="UP001595926">
    <property type="component" value="Unassembled WGS sequence"/>
</dbReference>